<feature type="compositionally biased region" description="Low complexity" evidence="1">
    <location>
        <begin position="60"/>
        <end position="79"/>
    </location>
</feature>
<evidence type="ECO:0000313" key="2">
    <source>
        <dbReference type="EMBL" id="NOU87455.1"/>
    </source>
</evidence>
<gene>
    <name evidence="2" type="ORF">GC102_16920</name>
</gene>
<keyword evidence="3" id="KW-1185">Reference proteome</keyword>
<feature type="region of interest" description="Disordered" evidence="1">
    <location>
        <begin position="58"/>
        <end position="86"/>
    </location>
</feature>
<dbReference type="RefSeq" id="WP_171690613.1">
    <property type="nucleotide sequence ID" value="NZ_WHOC01000082.1"/>
</dbReference>
<evidence type="ECO:0000313" key="3">
    <source>
        <dbReference type="Proteomes" id="UP000658690"/>
    </source>
</evidence>
<name>A0ABX1Z6H0_9BACL</name>
<sequence length="193" mass="21520">MSLNYLGSLIGTEVKINRGGPDSIVGRLLSVHHDYLVIRMNDGTIVYIQLQHIKSISSTNSNASRGNKSNKSNKSNRSNRSNRTHQRFEHAYTFEGLLGQLRYTNVQINRGGPEKVEGLLVHSGDNIILIVVNNEIVRIPIFHVKSINALNKNKSNGNKSNSSNKNNKSNKSNKATAAQIVAIKLMLQKYRSR</sequence>
<dbReference type="EMBL" id="WHOC01000082">
    <property type="protein sequence ID" value="NOU87455.1"/>
    <property type="molecule type" value="Genomic_DNA"/>
</dbReference>
<proteinExistence type="predicted"/>
<protein>
    <submittedName>
        <fullName evidence="2">DUF2642 domain-containing protein</fullName>
    </submittedName>
</protein>
<accession>A0ABX1Z6H0</accession>
<feature type="compositionally biased region" description="Low complexity" evidence="1">
    <location>
        <begin position="151"/>
        <end position="174"/>
    </location>
</feature>
<dbReference type="InterPro" id="IPR020139">
    <property type="entry name" value="DUF2642"/>
</dbReference>
<feature type="region of interest" description="Disordered" evidence="1">
    <location>
        <begin position="151"/>
        <end position="175"/>
    </location>
</feature>
<evidence type="ECO:0000256" key="1">
    <source>
        <dbReference type="SAM" id="MobiDB-lite"/>
    </source>
</evidence>
<comment type="caution">
    <text evidence="2">The sequence shown here is derived from an EMBL/GenBank/DDBJ whole genome shotgun (WGS) entry which is preliminary data.</text>
</comment>
<dbReference type="Proteomes" id="UP000658690">
    <property type="component" value="Unassembled WGS sequence"/>
</dbReference>
<dbReference type="Pfam" id="PF10842">
    <property type="entry name" value="DUF2642"/>
    <property type="match status" value="1"/>
</dbReference>
<organism evidence="2 3">
    <name type="scientific">Paenibacillus germinis</name>
    <dbReference type="NCBI Taxonomy" id="2654979"/>
    <lineage>
        <taxon>Bacteria</taxon>
        <taxon>Bacillati</taxon>
        <taxon>Bacillota</taxon>
        <taxon>Bacilli</taxon>
        <taxon>Bacillales</taxon>
        <taxon>Paenibacillaceae</taxon>
        <taxon>Paenibacillus</taxon>
    </lineage>
</organism>
<reference evidence="2 3" key="1">
    <citation type="submission" date="2019-10" db="EMBL/GenBank/DDBJ databases">
        <title>Description of Paenibacillus choica sp. nov.</title>
        <authorList>
            <person name="Carlier A."/>
            <person name="Qi S."/>
        </authorList>
    </citation>
    <scope>NUCLEOTIDE SEQUENCE [LARGE SCALE GENOMIC DNA]</scope>
    <source>
        <strain evidence="2 3">LMG 31460</strain>
    </source>
</reference>